<feature type="compositionally biased region" description="Polar residues" evidence="1">
    <location>
        <begin position="68"/>
        <end position="81"/>
    </location>
</feature>
<dbReference type="Proteomes" id="UP000663866">
    <property type="component" value="Unassembled WGS sequence"/>
</dbReference>
<organism evidence="2 3">
    <name type="scientific">Rotaria magnacalcarata</name>
    <dbReference type="NCBI Taxonomy" id="392030"/>
    <lineage>
        <taxon>Eukaryota</taxon>
        <taxon>Metazoa</taxon>
        <taxon>Spiralia</taxon>
        <taxon>Gnathifera</taxon>
        <taxon>Rotifera</taxon>
        <taxon>Eurotatoria</taxon>
        <taxon>Bdelloidea</taxon>
        <taxon>Philodinida</taxon>
        <taxon>Philodinidae</taxon>
        <taxon>Rotaria</taxon>
    </lineage>
</organism>
<feature type="non-terminal residue" evidence="2">
    <location>
        <position position="1"/>
    </location>
</feature>
<name>A0A821GXD5_9BILA</name>
<dbReference type="AlphaFoldDB" id="A0A821GXD5"/>
<evidence type="ECO:0000313" key="2">
    <source>
        <dbReference type="EMBL" id="CAF4675516.1"/>
    </source>
</evidence>
<sequence length="81" mass="8928">NLNDSYHSLFSDLDGLENEQSLLDDLLYGGITGSDNNNNKTNKTKTHNTSLNSTNHNHHSYSKPPTGRSRSPSLTRVNGIT</sequence>
<feature type="compositionally biased region" description="Low complexity" evidence="1">
    <location>
        <begin position="36"/>
        <end position="55"/>
    </location>
</feature>
<accession>A0A821GXD5</accession>
<protein>
    <submittedName>
        <fullName evidence="2">Uncharacterized protein</fullName>
    </submittedName>
</protein>
<reference evidence="2" key="1">
    <citation type="submission" date="2021-02" db="EMBL/GenBank/DDBJ databases">
        <authorList>
            <person name="Nowell W R."/>
        </authorList>
    </citation>
    <scope>NUCLEOTIDE SEQUENCE</scope>
</reference>
<dbReference type="EMBL" id="CAJOBG010093904">
    <property type="protein sequence ID" value="CAF4675516.1"/>
    <property type="molecule type" value="Genomic_DNA"/>
</dbReference>
<keyword evidence="3" id="KW-1185">Reference proteome</keyword>
<feature type="non-terminal residue" evidence="2">
    <location>
        <position position="81"/>
    </location>
</feature>
<gene>
    <name evidence="2" type="ORF">OVN521_LOCUS47551</name>
</gene>
<feature type="region of interest" description="Disordered" evidence="1">
    <location>
        <begin position="31"/>
        <end position="81"/>
    </location>
</feature>
<evidence type="ECO:0000313" key="3">
    <source>
        <dbReference type="Proteomes" id="UP000663866"/>
    </source>
</evidence>
<proteinExistence type="predicted"/>
<evidence type="ECO:0000256" key="1">
    <source>
        <dbReference type="SAM" id="MobiDB-lite"/>
    </source>
</evidence>
<comment type="caution">
    <text evidence="2">The sequence shown here is derived from an EMBL/GenBank/DDBJ whole genome shotgun (WGS) entry which is preliminary data.</text>
</comment>